<dbReference type="Pfam" id="PF24032">
    <property type="entry name" value="YQBQ"/>
    <property type="match status" value="1"/>
</dbReference>
<gene>
    <name evidence="2" type="ORF">LQV63_18860</name>
</gene>
<dbReference type="Proteomes" id="UP001199916">
    <property type="component" value="Unassembled WGS sequence"/>
</dbReference>
<keyword evidence="3" id="KW-1185">Reference proteome</keyword>
<feature type="domain" description="YqbQ/XkdQ" evidence="1">
    <location>
        <begin position="22"/>
        <end position="319"/>
    </location>
</feature>
<comment type="caution">
    <text evidence="2">The sequence shown here is derived from an EMBL/GenBank/DDBJ whole genome shotgun (WGS) entry which is preliminary data.</text>
</comment>
<organism evidence="2 3">
    <name type="scientific">Paenibacillus profundus</name>
    <dbReference type="NCBI Taxonomy" id="1173085"/>
    <lineage>
        <taxon>Bacteria</taxon>
        <taxon>Bacillati</taxon>
        <taxon>Bacillota</taxon>
        <taxon>Bacilli</taxon>
        <taxon>Bacillales</taxon>
        <taxon>Paenibacillaceae</taxon>
        <taxon>Paenibacillus</taxon>
    </lineage>
</organism>
<accession>A0ABS8YHC9</accession>
<dbReference type="EMBL" id="JAJNBZ010000017">
    <property type="protein sequence ID" value="MCE5171365.1"/>
    <property type="molecule type" value="Genomic_DNA"/>
</dbReference>
<dbReference type="InterPro" id="IPR056937">
    <property type="entry name" value="YqbQ/XkdQ"/>
</dbReference>
<evidence type="ECO:0000259" key="1">
    <source>
        <dbReference type="Pfam" id="PF24032"/>
    </source>
</evidence>
<sequence>MEVHIDNRNGTLWDMSQLITDMSWSTSRSGKPASVSISYIKGALFQDRSFTINNGDIVRVWADGAAIFYGYVFSVETDESDKVKLTAFDQIRYLLTNDTYVLENVTATEVIQRIAKDCQLEVGELADTKHKIPSLLQDNKKLLDIILRALDMTLIATKNIFVLYDDFGQLTLRDAKSWTTDRIVGEGSQMTGISYKASIDDETYNRVKLFRDNEATGKREVYIMQDSKNIAKWGQLQLYKKIDENLNKAQMKERLEALMKLYNREKKTMKVNAVGDVHIRAGMYIPIFAPEQDMEQYMLVDECSQEWSGSGHKMSLTLKVI</sequence>
<evidence type="ECO:0000313" key="3">
    <source>
        <dbReference type="Proteomes" id="UP001199916"/>
    </source>
</evidence>
<name>A0ABS8YHC9_9BACL</name>
<dbReference type="SUPFAM" id="SSF69279">
    <property type="entry name" value="Phage tail proteins"/>
    <property type="match status" value="1"/>
</dbReference>
<protein>
    <recommendedName>
        <fullName evidence="1">YqbQ/XkdQ domain-containing protein</fullName>
    </recommendedName>
</protein>
<reference evidence="2 3" key="1">
    <citation type="submission" date="2021-11" db="EMBL/GenBank/DDBJ databases">
        <title>Draft genome sequence of Paenibacillus profundus YoMME, a new Gram-positive bacteria with exoelectrogenic properties.</title>
        <authorList>
            <person name="Hubenova Y."/>
            <person name="Hubenova E."/>
            <person name="Manasiev Y."/>
            <person name="Peykov S."/>
            <person name="Mitov M."/>
        </authorList>
    </citation>
    <scope>NUCLEOTIDE SEQUENCE [LARGE SCALE GENOMIC DNA]</scope>
    <source>
        <strain evidence="2 3">YoMME</strain>
    </source>
</reference>
<proteinExistence type="predicted"/>
<evidence type="ECO:0000313" key="2">
    <source>
        <dbReference type="EMBL" id="MCE5171365.1"/>
    </source>
</evidence>
<dbReference type="RefSeq" id="WP_233697860.1">
    <property type="nucleotide sequence ID" value="NZ_JAJNBZ010000017.1"/>
</dbReference>